<feature type="transmembrane region" description="Helical" evidence="1">
    <location>
        <begin position="21"/>
        <end position="41"/>
    </location>
</feature>
<dbReference type="Proteomes" id="UP000008370">
    <property type="component" value="Unassembled WGS sequence"/>
</dbReference>
<name>K5VLZ5_PHACS</name>
<keyword evidence="1" id="KW-1133">Transmembrane helix</keyword>
<reference evidence="2 3" key="1">
    <citation type="journal article" date="2012" name="BMC Genomics">
        <title>Comparative genomics of the white-rot fungi, Phanerochaete carnosa and P. chrysosporium, to elucidate the genetic basis of the distinct wood types they colonize.</title>
        <authorList>
            <person name="Suzuki H."/>
            <person name="MacDonald J."/>
            <person name="Syed K."/>
            <person name="Salamov A."/>
            <person name="Hori C."/>
            <person name="Aerts A."/>
            <person name="Henrissat B."/>
            <person name="Wiebenga A."/>
            <person name="vanKuyk P.A."/>
            <person name="Barry K."/>
            <person name="Lindquist E."/>
            <person name="LaButti K."/>
            <person name="Lapidus A."/>
            <person name="Lucas S."/>
            <person name="Coutinho P."/>
            <person name="Gong Y."/>
            <person name="Samejima M."/>
            <person name="Mahadevan R."/>
            <person name="Abou-Zaid M."/>
            <person name="de Vries R.P."/>
            <person name="Igarashi K."/>
            <person name="Yadav J.S."/>
            <person name="Grigoriev I.V."/>
            <person name="Master E.R."/>
        </authorList>
    </citation>
    <scope>NUCLEOTIDE SEQUENCE [LARGE SCALE GENOMIC DNA]</scope>
    <source>
        <strain evidence="2 3">HHB-10118-sp</strain>
    </source>
</reference>
<dbReference type="RefSeq" id="XP_007398797.1">
    <property type="nucleotide sequence ID" value="XM_007398735.1"/>
</dbReference>
<keyword evidence="1" id="KW-0812">Transmembrane</keyword>
<dbReference type="KEGG" id="pco:PHACADRAFT_260852"/>
<gene>
    <name evidence="2" type="ORF">PHACADRAFT_260852</name>
</gene>
<evidence type="ECO:0000256" key="1">
    <source>
        <dbReference type="SAM" id="Phobius"/>
    </source>
</evidence>
<evidence type="ECO:0000313" key="2">
    <source>
        <dbReference type="EMBL" id="EKM52453.1"/>
    </source>
</evidence>
<sequence>MTSVRREDELAFSSDERTARLAASIAFLTGSELFIAGVIHLDDVTCPAHLGLWWQTGRRSSFH</sequence>
<protein>
    <submittedName>
        <fullName evidence="2">Uncharacterized protein</fullName>
    </submittedName>
</protein>
<proteinExistence type="predicted"/>
<organism evidence="2 3">
    <name type="scientific">Phanerochaete carnosa (strain HHB-10118-sp)</name>
    <name type="common">White-rot fungus</name>
    <name type="synonym">Peniophora carnosa</name>
    <dbReference type="NCBI Taxonomy" id="650164"/>
    <lineage>
        <taxon>Eukaryota</taxon>
        <taxon>Fungi</taxon>
        <taxon>Dikarya</taxon>
        <taxon>Basidiomycota</taxon>
        <taxon>Agaricomycotina</taxon>
        <taxon>Agaricomycetes</taxon>
        <taxon>Polyporales</taxon>
        <taxon>Phanerochaetaceae</taxon>
        <taxon>Phanerochaete</taxon>
    </lineage>
</organism>
<evidence type="ECO:0000313" key="3">
    <source>
        <dbReference type="Proteomes" id="UP000008370"/>
    </source>
</evidence>
<dbReference type="HOGENOM" id="CLU_2886562_0_0_1"/>
<keyword evidence="1" id="KW-0472">Membrane</keyword>
<dbReference type="GeneID" id="18917830"/>
<keyword evidence="3" id="KW-1185">Reference proteome</keyword>
<dbReference type="EMBL" id="JH930475">
    <property type="protein sequence ID" value="EKM52453.1"/>
    <property type="molecule type" value="Genomic_DNA"/>
</dbReference>
<accession>K5VLZ5</accession>
<dbReference type="InParanoid" id="K5VLZ5"/>
<dbReference type="AlphaFoldDB" id="K5VLZ5"/>